<protein>
    <recommendedName>
        <fullName evidence="2">Polysaccharide lyase 14 domain-containing protein</fullName>
    </recommendedName>
</protein>
<feature type="domain" description="Polysaccharide lyase 14" evidence="2">
    <location>
        <begin position="100"/>
        <end position="295"/>
    </location>
</feature>
<dbReference type="OrthoDB" id="7552220at2"/>
<dbReference type="eggNOG" id="ENOG502ZBB1">
    <property type="taxonomic scope" value="Bacteria"/>
</dbReference>
<dbReference type="HOGENOM" id="CLU_049744_0_0_3"/>
<evidence type="ECO:0000313" key="4">
    <source>
        <dbReference type="Proteomes" id="UP000003835"/>
    </source>
</evidence>
<evidence type="ECO:0000256" key="1">
    <source>
        <dbReference type="SAM" id="SignalP"/>
    </source>
</evidence>
<dbReference type="Gene3D" id="2.60.120.200">
    <property type="match status" value="1"/>
</dbReference>
<dbReference type="STRING" id="118168.MC7420_8338"/>
<dbReference type="PANTHER" id="PTHR40124:SF1">
    <property type="entry name" value="DISAGGREGATASE RELATED REPEAT PROTEIN"/>
    <property type="match status" value="1"/>
</dbReference>
<dbReference type="InterPro" id="IPR048958">
    <property type="entry name" value="Polysacc_lyase_14"/>
</dbReference>
<keyword evidence="4" id="KW-1185">Reference proteome</keyword>
<dbReference type="Pfam" id="PF21294">
    <property type="entry name" value="Polysacc_lyase_14"/>
    <property type="match status" value="1"/>
</dbReference>
<feature type="chain" id="PRO_5002827688" description="Polysaccharide lyase 14 domain-containing protein" evidence="1">
    <location>
        <begin position="29"/>
        <end position="302"/>
    </location>
</feature>
<proteinExistence type="predicted"/>
<dbReference type="EMBL" id="DS989866">
    <property type="protein sequence ID" value="EDX72246.1"/>
    <property type="molecule type" value="Genomic_DNA"/>
</dbReference>
<dbReference type="Proteomes" id="UP000003835">
    <property type="component" value="Unassembled WGS sequence"/>
</dbReference>
<keyword evidence="1" id="KW-0732">Signal</keyword>
<evidence type="ECO:0000313" key="3">
    <source>
        <dbReference type="EMBL" id="EDX72246.1"/>
    </source>
</evidence>
<feature type="signal peptide" evidence="1">
    <location>
        <begin position="1"/>
        <end position="28"/>
    </location>
</feature>
<dbReference type="PANTHER" id="PTHR40124">
    <property type="match status" value="1"/>
</dbReference>
<dbReference type="AlphaFoldDB" id="B4W0S8"/>
<name>B4W0S8_9CYAN</name>
<accession>B4W0S8</accession>
<evidence type="ECO:0000259" key="2">
    <source>
        <dbReference type="Pfam" id="PF21294"/>
    </source>
</evidence>
<dbReference type="RefSeq" id="WP_006104786.1">
    <property type="nucleotide sequence ID" value="NZ_DS989866.1"/>
</dbReference>
<gene>
    <name evidence="3" type="ORF">MC7420_8338</name>
</gene>
<sequence>MSITFKHLTASGQLLSAAFLVIMLNSCAQTASNEIESSSALSNSNSTETSQDVASNTDVTPLWSDSFAATDWQQSWQFKSEKQWGLENSEVIKDADGRFAQVLRVNYPAGSASPTVSRKNDAPLGGTQFYADLGLPAKESLRLSYYVRFSDDFDFVKGGKLPGLYGGDGASGGKTPDGTDGFSTRFMWRRNGDGELYAYLPTSDEYGTSIGRGNWQFIPGTWHHIEQEVVLNKPGQANGRVKVWLDGNMVLDEQGLTFRTVEDLKIDGIFFSTFFGGGDPSWATPKDVYVDFADFSVSEVNE</sequence>
<organism evidence="3 4">
    <name type="scientific">Coleofasciculus chthonoplastes PCC 7420</name>
    <dbReference type="NCBI Taxonomy" id="118168"/>
    <lineage>
        <taxon>Bacteria</taxon>
        <taxon>Bacillati</taxon>
        <taxon>Cyanobacteriota</taxon>
        <taxon>Cyanophyceae</taxon>
        <taxon>Coleofasciculales</taxon>
        <taxon>Coleofasciculaceae</taxon>
        <taxon>Coleofasciculus</taxon>
    </lineage>
</organism>
<reference evidence="3 4" key="1">
    <citation type="submission" date="2008-07" db="EMBL/GenBank/DDBJ databases">
        <authorList>
            <person name="Tandeau de Marsac N."/>
            <person name="Ferriera S."/>
            <person name="Johnson J."/>
            <person name="Kravitz S."/>
            <person name="Beeson K."/>
            <person name="Sutton G."/>
            <person name="Rogers Y.-H."/>
            <person name="Friedman R."/>
            <person name="Frazier M."/>
            <person name="Venter J.C."/>
        </authorList>
    </citation>
    <scope>NUCLEOTIDE SEQUENCE [LARGE SCALE GENOMIC DNA]</scope>
    <source>
        <strain evidence="3 4">PCC 7420</strain>
    </source>
</reference>